<dbReference type="AlphaFoldDB" id="A0AAD5W1J1"/>
<dbReference type="Proteomes" id="UP001213000">
    <property type="component" value="Unassembled WGS sequence"/>
</dbReference>
<organism evidence="1 2">
    <name type="scientific">Leucocoprinus birnbaumii</name>
    <dbReference type="NCBI Taxonomy" id="56174"/>
    <lineage>
        <taxon>Eukaryota</taxon>
        <taxon>Fungi</taxon>
        <taxon>Dikarya</taxon>
        <taxon>Basidiomycota</taxon>
        <taxon>Agaricomycotina</taxon>
        <taxon>Agaricomycetes</taxon>
        <taxon>Agaricomycetidae</taxon>
        <taxon>Agaricales</taxon>
        <taxon>Agaricineae</taxon>
        <taxon>Agaricaceae</taxon>
        <taxon>Leucocoprinus</taxon>
    </lineage>
</organism>
<accession>A0AAD5W1J1</accession>
<name>A0AAD5W1J1_9AGAR</name>
<evidence type="ECO:0000313" key="2">
    <source>
        <dbReference type="Proteomes" id="UP001213000"/>
    </source>
</evidence>
<evidence type="ECO:0000313" key="1">
    <source>
        <dbReference type="EMBL" id="KAJ3575338.1"/>
    </source>
</evidence>
<dbReference type="EMBL" id="JANIEX010000040">
    <property type="protein sequence ID" value="KAJ3575338.1"/>
    <property type="molecule type" value="Genomic_DNA"/>
</dbReference>
<reference evidence="1" key="1">
    <citation type="submission" date="2022-07" db="EMBL/GenBank/DDBJ databases">
        <title>Genome Sequence of Leucocoprinus birnbaumii.</title>
        <authorList>
            <person name="Buettner E."/>
        </authorList>
    </citation>
    <scope>NUCLEOTIDE SEQUENCE</scope>
    <source>
        <strain evidence="1">VT141</strain>
    </source>
</reference>
<proteinExistence type="predicted"/>
<sequence length="462" mass="51441">MLGAHCHARLLKRGSGYVPLPYSNFLSLAQSLPPSPNNASIECFSEEMGGNVFGSILRPAAFPRIPPTVYRALKARILPLLEELYTYVRIPHVAPEKADHGNLDLIVCLPREHNILIQGPPGPIATITPGKQQLVNVPHDIVAAIIKAKYFNSMDGNRTSNFAVPVPVKEWAEIGLVEGEAERTARDDAGEGGIFYQVDVNVCESEEEWSRRILFHSYGDLGMIMGLIAKNAGLHLGEKGLRYPDQPNPPLLLSESFDEIFEFFGWSMDEWKAGFQTNTAAYNWALSSKFVHPSQFRTQGPGIKKRKPDRKMYAGFLEYASTFSRDSIAGEATGFIPDAREAALDFFKKRSKLHERRNSQKRKEVLKGVFSGNNVRDWTNLGNYWLGVKQIMDGVRERLGGDEKIGALVSEKGEEELRGVVLAVQAELGVWPMSRTEELQNTTTKVEEVDAELVLGVKELSV</sequence>
<keyword evidence="2" id="KW-1185">Reference proteome</keyword>
<protein>
    <submittedName>
        <fullName evidence="1">Uncharacterized protein</fullName>
    </submittedName>
</protein>
<comment type="caution">
    <text evidence="1">The sequence shown here is derived from an EMBL/GenBank/DDBJ whole genome shotgun (WGS) entry which is preliminary data.</text>
</comment>
<gene>
    <name evidence="1" type="ORF">NP233_g1147</name>
</gene>